<sequence length="68" mass="7253">MPRFSTGGRIRISPSAIMQLGGAPRESNARRASRAAPTLRRSSSLPTCLCLGWKVRVPISAALCDRGS</sequence>
<accession>A0AAV7LJX9</accession>
<gene>
    <name evidence="2" type="ORF">NDU88_004989</name>
</gene>
<dbReference type="EMBL" id="JANPWB010000015">
    <property type="protein sequence ID" value="KAJ1091875.1"/>
    <property type="molecule type" value="Genomic_DNA"/>
</dbReference>
<evidence type="ECO:0000313" key="3">
    <source>
        <dbReference type="Proteomes" id="UP001066276"/>
    </source>
</evidence>
<comment type="caution">
    <text evidence="2">The sequence shown here is derived from an EMBL/GenBank/DDBJ whole genome shotgun (WGS) entry which is preliminary data.</text>
</comment>
<organism evidence="2 3">
    <name type="scientific">Pleurodeles waltl</name>
    <name type="common">Iberian ribbed newt</name>
    <dbReference type="NCBI Taxonomy" id="8319"/>
    <lineage>
        <taxon>Eukaryota</taxon>
        <taxon>Metazoa</taxon>
        <taxon>Chordata</taxon>
        <taxon>Craniata</taxon>
        <taxon>Vertebrata</taxon>
        <taxon>Euteleostomi</taxon>
        <taxon>Amphibia</taxon>
        <taxon>Batrachia</taxon>
        <taxon>Caudata</taxon>
        <taxon>Salamandroidea</taxon>
        <taxon>Salamandridae</taxon>
        <taxon>Pleurodelinae</taxon>
        <taxon>Pleurodeles</taxon>
    </lineage>
</organism>
<keyword evidence="3" id="KW-1185">Reference proteome</keyword>
<name>A0AAV7LJX9_PLEWA</name>
<dbReference type="AlphaFoldDB" id="A0AAV7LJX9"/>
<feature type="region of interest" description="Disordered" evidence="1">
    <location>
        <begin position="17"/>
        <end position="40"/>
    </location>
</feature>
<dbReference type="Proteomes" id="UP001066276">
    <property type="component" value="Chromosome 11"/>
</dbReference>
<protein>
    <submittedName>
        <fullName evidence="2">Uncharacterized protein</fullName>
    </submittedName>
</protein>
<reference evidence="2" key="1">
    <citation type="journal article" date="2022" name="bioRxiv">
        <title>Sequencing and chromosome-scale assembly of the giantPleurodeles waltlgenome.</title>
        <authorList>
            <person name="Brown T."/>
            <person name="Elewa A."/>
            <person name="Iarovenko S."/>
            <person name="Subramanian E."/>
            <person name="Araus A.J."/>
            <person name="Petzold A."/>
            <person name="Susuki M."/>
            <person name="Suzuki K.-i.T."/>
            <person name="Hayashi T."/>
            <person name="Toyoda A."/>
            <person name="Oliveira C."/>
            <person name="Osipova E."/>
            <person name="Leigh N.D."/>
            <person name="Simon A."/>
            <person name="Yun M.H."/>
        </authorList>
    </citation>
    <scope>NUCLEOTIDE SEQUENCE</scope>
    <source>
        <strain evidence="2">20211129_DDA</strain>
        <tissue evidence="2">Liver</tissue>
    </source>
</reference>
<evidence type="ECO:0000313" key="2">
    <source>
        <dbReference type="EMBL" id="KAJ1091875.1"/>
    </source>
</evidence>
<proteinExistence type="predicted"/>
<evidence type="ECO:0000256" key="1">
    <source>
        <dbReference type="SAM" id="MobiDB-lite"/>
    </source>
</evidence>